<evidence type="ECO:0000313" key="1">
    <source>
        <dbReference type="Proteomes" id="UP000035680"/>
    </source>
</evidence>
<dbReference type="AlphaFoldDB" id="A0A0K0FZE7"/>
<name>A0A0K0FZE7_STRVS</name>
<sequence length="145" mass="17347">MTMDHEISCHEAIKITTTNVDHFYKLLWEVLPGFRMSTKFHNILHYPSAIEYFHLTPVNWSCLRFEASHMRIKKIMRNNSCHINIGLSIIKSIIIQNYFDLNISDDWKDGKHVDEKWSYKEIEYELNQIYKDAEFIESFVISIET</sequence>
<accession>A0A0K0FZE7</accession>
<dbReference type="WBParaSite" id="SVE_1782600.1">
    <property type="protein sequence ID" value="SVE_1782600.1"/>
    <property type="gene ID" value="SVE_1782600"/>
</dbReference>
<evidence type="ECO:0000313" key="2">
    <source>
        <dbReference type="WBParaSite" id="SVE_1782600.1"/>
    </source>
</evidence>
<organism evidence="1 2">
    <name type="scientific">Strongyloides venezuelensis</name>
    <name type="common">Threadworm</name>
    <dbReference type="NCBI Taxonomy" id="75913"/>
    <lineage>
        <taxon>Eukaryota</taxon>
        <taxon>Metazoa</taxon>
        <taxon>Ecdysozoa</taxon>
        <taxon>Nematoda</taxon>
        <taxon>Chromadorea</taxon>
        <taxon>Rhabditida</taxon>
        <taxon>Tylenchina</taxon>
        <taxon>Panagrolaimomorpha</taxon>
        <taxon>Strongyloidoidea</taxon>
        <taxon>Strongyloididae</taxon>
        <taxon>Strongyloides</taxon>
    </lineage>
</organism>
<proteinExistence type="predicted"/>
<dbReference type="Proteomes" id="UP000035680">
    <property type="component" value="Unassembled WGS sequence"/>
</dbReference>
<protein>
    <submittedName>
        <fullName evidence="2">DUF4268 domain-containing protein</fullName>
    </submittedName>
</protein>
<reference evidence="1" key="1">
    <citation type="submission" date="2014-07" db="EMBL/GenBank/DDBJ databases">
        <authorList>
            <person name="Martin A.A"/>
            <person name="De Silva N."/>
        </authorList>
    </citation>
    <scope>NUCLEOTIDE SEQUENCE</scope>
</reference>
<reference evidence="2" key="2">
    <citation type="submission" date="2015-08" db="UniProtKB">
        <authorList>
            <consortium name="WormBaseParasite"/>
        </authorList>
    </citation>
    <scope>IDENTIFICATION</scope>
</reference>
<keyword evidence="1" id="KW-1185">Reference proteome</keyword>